<dbReference type="Proteomes" id="UP000015961">
    <property type="component" value="Unassembled WGS sequence"/>
</dbReference>
<dbReference type="PANTHER" id="PTHR30348:SF13">
    <property type="entry name" value="UPF0759 PROTEIN YUNF"/>
    <property type="match status" value="1"/>
</dbReference>
<dbReference type="PATRIC" id="fig|1140003.3.peg.1435"/>
<name>S0P510_9ENTE</name>
<reference evidence="1 2" key="1">
    <citation type="submission" date="2013-03" db="EMBL/GenBank/DDBJ databases">
        <title>The Genome Sequence of Enterococcus sulfureus ATCC_49903 (PacBio/Illumina hybrid assembly).</title>
        <authorList>
            <consortium name="The Broad Institute Genomics Platform"/>
            <consortium name="The Broad Institute Genome Sequencing Center for Infectious Disease"/>
            <person name="Earl A."/>
            <person name="Russ C."/>
            <person name="Gilmore M."/>
            <person name="Surin D."/>
            <person name="Walker B."/>
            <person name="Young S."/>
            <person name="Zeng Q."/>
            <person name="Gargeya S."/>
            <person name="Fitzgerald M."/>
            <person name="Haas B."/>
            <person name="Abouelleil A."/>
            <person name="Allen A.W."/>
            <person name="Alvarado L."/>
            <person name="Arachchi H.M."/>
            <person name="Berlin A.M."/>
            <person name="Chapman S.B."/>
            <person name="Gainer-Dewar J."/>
            <person name="Goldberg J."/>
            <person name="Griggs A."/>
            <person name="Gujja S."/>
            <person name="Hansen M."/>
            <person name="Howarth C."/>
            <person name="Imamovic A."/>
            <person name="Ireland A."/>
            <person name="Larimer J."/>
            <person name="McCowan C."/>
            <person name="Murphy C."/>
            <person name="Pearson M."/>
            <person name="Poon T.W."/>
            <person name="Priest M."/>
            <person name="Roberts A."/>
            <person name="Saif S."/>
            <person name="Shea T."/>
            <person name="Sisk P."/>
            <person name="Sykes S."/>
            <person name="Wortman J."/>
            <person name="Nusbaum C."/>
            <person name="Birren B."/>
        </authorList>
    </citation>
    <scope>NUCLEOTIDE SEQUENCE [LARGE SCALE GENOMIC DNA]</scope>
    <source>
        <strain evidence="1 2">ATCC 49903</strain>
    </source>
</reference>
<keyword evidence="2" id="KW-1185">Reference proteome</keyword>
<dbReference type="Gene3D" id="3.20.20.410">
    <property type="entry name" value="Protein of unknown function UPF0759"/>
    <property type="match status" value="1"/>
</dbReference>
<dbReference type="AlphaFoldDB" id="S0P510"/>
<accession>S0P510</accession>
<dbReference type="SUPFAM" id="SSF117396">
    <property type="entry name" value="TM1631-like"/>
    <property type="match status" value="1"/>
</dbReference>
<dbReference type="InterPro" id="IPR036520">
    <property type="entry name" value="UPF0759_sf"/>
</dbReference>
<dbReference type="eggNOG" id="COG1801">
    <property type="taxonomic scope" value="Bacteria"/>
</dbReference>
<dbReference type="EMBL" id="ASWO01000005">
    <property type="protein sequence ID" value="EOT83476.1"/>
    <property type="molecule type" value="Genomic_DNA"/>
</dbReference>
<dbReference type="InterPro" id="IPR002763">
    <property type="entry name" value="DUF72"/>
</dbReference>
<gene>
    <name evidence="1" type="ORF">I573_01197</name>
</gene>
<sequence>MIYIGCTGFEEHQVITGKTKTGLSEYASQFPIVELDTSFYFIPTQQAIKKWIRETPASFRFILKVPGIFTTHHPLPENTTFQQEAQRFLERIAPLYQTGRLFCVLAQFPARFTCTSEHVTYLEELKQLFSTIPLAIEFRHRSWYDKRYNKNMYRFMYAHQLSLVIVDEPKKLPTTVPLDPTITNKTIGVIRLHGRNDAGWLHTGKDARKFRTLYRYSQEELQEFATLAKELTKKTADVAFIFNNNSGGDAAENARQLIQLLEITYHDLNPSQLDLF</sequence>
<organism evidence="1 2">
    <name type="scientific">Enterococcus sulfureus ATCC 49903</name>
    <dbReference type="NCBI Taxonomy" id="1140003"/>
    <lineage>
        <taxon>Bacteria</taxon>
        <taxon>Bacillati</taxon>
        <taxon>Bacillota</taxon>
        <taxon>Bacilli</taxon>
        <taxon>Lactobacillales</taxon>
        <taxon>Enterococcaceae</taxon>
        <taxon>Enterococcus</taxon>
    </lineage>
</organism>
<proteinExistence type="predicted"/>
<dbReference type="STRING" id="1140003.OMY_01483"/>
<dbReference type="PANTHER" id="PTHR30348">
    <property type="entry name" value="UNCHARACTERIZED PROTEIN YECE"/>
    <property type="match status" value="1"/>
</dbReference>
<dbReference type="Pfam" id="PF01904">
    <property type="entry name" value="DUF72"/>
    <property type="match status" value="1"/>
</dbReference>
<dbReference type="OrthoDB" id="9780310at2"/>
<comment type="caution">
    <text evidence="1">The sequence shown here is derived from an EMBL/GenBank/DDBJ whole genome shotgun (WGS) entry which is preliminary data.</text>
</comment>
<evidence type="ECO:0000313" key="1">
    <source>
        <dbReference type="EMBL" id="EOT83476.1"/>
    </source>
</evidence>
<protein>
    <recommendedName>
        <fullName evidence="3">DUF72 domain-containing protein</fullName>
    </recommendedName>
</protein>
<evidence type="ECO:0000313" key="2">
    <source>
        <dbReference type="Proteomes" id="UP000015961"/>
    </source>
</evidence>
<evidence type="ECO:0008006" key="3">
    <source>
        <dbReference type="Google" id="ProtNLM"/>
    </source>
</evidence>
<dbReference type="RefSeq" id="WP_016185930.1">
    <property type="nucleotide sequence ID" value="NZ_ASWO01000005.1"/>
</dbReference>